<accession>A0A310SF79</accession>
<evidence type="ECO:0000313" key="3">
    <source>
        <dbReference type="Proteomes" id="UP000250275"/>
    </source>
</evidence>
<feature type="region of interest" description="Disordered" evidence="1">
    <location>
        <begin position="41"/>
        <end position="71"/>
    </location>
</feature>
<organism evidence="2 3">
    <name type="scientific">Eufriesea mexicana</name>
    <dbReference type="NCBI Taxonomy" id="516756"/>
    <lineage>
        <taxon>Eukaryota</taxon>
        <taxon>Metazoa</taxon>
        <taxon>Ecdysozoa</taxon>
        <taxon>Arthropoda</taxon>
        <taxon>Hexapoda</taxon>
        <taxon>Insecta</taxon>
        <taxon>Pterygota</taxon>
        <taxon>Neoptera</taxon>
        <taxon>Endopterygota</taxon>
        <taxon>Hymenoptera</taxon>
        <taxon>Apocrita</taxon>
        <taxon>Aculeata</taxon>
        <taxon>Apoidea</taxon>
        <taxon>Anthophila</taxon>
        <taxon>Apidae</taxon>
        <taxon>Eufriesea</taxon>
    </lineage>
</organism>
<reference evidence="2 3" key="1">
    <citation type="submission" date="2015-07" db="EMBL/GenBank/DDBJ databases">
        <title>The genome of Eufriesea mexicana.</title>
        <authorList>
            <person name="Pan H."/>
            <person name="Kapheim K."/>
        </authorList>
    </citation>
    <scope>NUCLEOTIDE SEQUENCE [LARGE SCALE GENOMIC DNA]</scope>
    <source>
        <strain evidence="2">0111107269</strain>
        <tissue evidence="2">Whole body</tissue>
    </source>
</reference>
<evidence type="ECO:0000313" key="2">
    <source>
        <dbReference type="EMBL" id="OAD59975.1"/>
    </source>
</evidence>
<gene>
    <name evidence="2" type="ORF">WN48_06740</name>
</gene>
<sequence>MASPCIDIYVCFEGPSRLSILEAGPSGAMGRHRAHKNLAEGFEGTPSFDSQRSASRIVQESSIRVSPGNKI</sequence>
<evidence type="ECO:0000256" key="1">
    <source>
        <dbReference type="SAM" id="MobiDB-lite"/>
    </source>
</evidence>
<dbReference type="Proteomes" id="UP000250275">
    <property type="component" value="Unassembled WGS sequence"/>
</dbReference>
<protein>
    <submittedName>
        <fullName evidence="2">Uncharacterized protein</fullName>
    </submittedName>
</protein>
<keyword evidence="3" id="KW-1185">Reference proteome</keyword>
<dbReference type="EMBL" id="KQ760545">
    <property type="protein sequence ID" value="OAD59975.1"/>
    <property type="molecule type" value="Genomic_DNA"/>
</dbReference>
<feature type="compositionally biased region" description="Polar residues" evidence="1">
    <location>
        <begin position="47"/>
        <end position="64"/>
    </location>
</feature>
<proteinExistence type="predicted"/>
<name>A0A310SF79_9HYME</name>
<dbReference type="AlphaFoldDB" id="A0A310SF79"/>